<keyword evidence="3" id="KW-0812">Transmembrane</keyword>
<accession>A0ABQ2WV32</accession>
<protein>
    <recommendedName>
        <fullName evidence="1">diguanylate cyclase</fullName>
        <ecNumber evidence="1">2.7.7.65</ecNumber>
    </recommendedName>
</protein>
<evidence type="ECO:0000256" key="3">
    <source>
        <dbReference type="SAM" id="Phobius"/>
    </source>
</evidence>
<evidence type="ECO:0000313" key="6">
    <source>
        <dbReference type="Proteomes" id="UP000634667"/>
    </source>
</evidence>
<dbReference type="EMBL" id="BMYR01000015">
    <property type="protein sequence ID" value="GGW71872.1"/>
    <property type="molecule type" value="Genomic_DNA"/>
</dbReference>
<organism evidence="5 6">
    <name type="scientific">Alishewanella tabrizica</name>
    <dbReference type="NCBI Taxonomy" id="671278"/>
    <lineage>
        <taxon>Bacteria</taxon>
        <taxon>Pseudomonadati</taxon>
        <taxon>Pseudomonadota</taxon>
        <taxon>Gammaproteobacteria</taxon>
        <taxon>Alteromonadales</taxon>
        <taxon>Alteromonadaceae</taxon>
        <taxon>Alishewanella</taxon>
    </lineage>
</organism>
<dbReference type="Pfam" id="PF00990">
    <property type="entry name" value="GGDEF"/>
    <property type="match status" value="2"/>
</dbReference>
<feature type="domain" description="GGDEF" evidence="4">
    <location>
        <begin position="250"/>
        <end position="400"/>
    </location>
</feature>
<keyword evidence="3" id="KW-1133">Transmembrane helix</keyword>
<dbReference type="Gene3D" id="3.30.70.270">
    <property type="match status" value="1"/>
</dbReference>
<dbReference type="Proteomes" id="UP000634667">
    <property type="component" value="Unassembled WGS sequence"/>
</dbReference>
<dbReference type="SUPFAM" id="SSF55073">
    <property type="entry name" value="Nucleotide cyclase"/>
    <property type="match status" value="1"/>
</dbReference>
<evidence type="ECO:0000313" key="5">
    <source>
        <dbReference type="EMBL" id="GGW71872.1"/>
    </source>
</evidence>
<evidence type="ECO:0000256" key="1">
    <source>
        <dbReference type="ARBA" id="ARBA00012528"/>
    </source>
</evidence>
<gene>
    <name evidence="5" type="ORF">GCM10008111_29920</name>
</gene>
<name>A0ABQ2WV32_9ALTE</name>
<dbReference type="InterPro" id="IPR043128">
    <property type="entry name" value="Rev_trsase/Diguanyl_cyclase"/>
</dbReference>
<sequence>MPAIILLPVVLLLIALGFYPHLAVFTLLPFPGTAYLALATVLGLALLMRQTEWVYWIVLLASHFAVLHYQSSRVLIADSPINYLTVLPLLSASMMLALALLPKPLMTKPAGLLLLLSGPALLLLSLVLPLSTWLTAAQLPPIVFNTLPGSQHFTWLHAWFCTIIAGLWLISINLAPRHPAQWGQFAVWLATLVSIQYSHNLALAGWAIIAATLAILLTLALQMLHLAYIDELTQLPQRRALMSHLNRLGRRSAVCMLDVDHFKKFNDTYGHDVGDQVLKLLGSLLSQIKGLTAYRYGGEEFTLVFNHNDVERLEEKLEEVRLAVAEYPLVIRKPNRPSQADNGKQQRGRSAGEKTVTVTISLGCCIKQKTEAPMALLKRADEALYAAKKAGRNIAVLNTAQ</sequence>
<feature type="transmembrane region" description="Helical" evidence="3">
    <location>
        <begin position="81"/>
        <end position="101"/>
    </location>
</feature>
<keyword evidence="6" id="KW-1185">Reference proteome</keyword>
<dbReference type="SMART" id="SM00267">
    <property type="entry name" value="GGDEF"/>
    <property type="match status" value="1"/>
</dbReference>
<dbReference type="PROSITE" id="PS50887">
    <property type="entry name" value="GGDEF"/>
    <property type="match status" value="1"/>
</dbReference>
<feature type="transmembrane region" description="Helical" evidence="3">
    <location>
        <begin position="205"/>
        <end position="229"/>
    </location>
</feature>
<dbReference type="RefSeq" id="WP_189484052.1">
    <property type="nucleotide sequence ID" value="NZ_BMYR01000015.1"/>
</dbReference>
<dbReference type="PANTHER" id="PTHR45138:SF9">
    <property type="entry name" value="DIGUANYLATE CYCLASE DGCM-RELATED"/>
    <property type="match status" value="1"/>
</dbReference>
<dbReference type="InterPro" id="IPR029787">
    <property type="entry name" value="Nucleotide_cyclase"/>
</dbReference>
<reference evidence="6" key="1">
    <citation type="journal article" date="2019" name="Int. J. Syst. Evol. Microbiol.">
        <title>The Global Catalogue of Microorganisms (GCM) 10K type strain sequencing project: providing services to taxonomists for standard genome sequencing and annotation.</title>
        <authorList>
            <consortium name="The Broad Institute Genomics Platform"/>
            <consortium name="The Broad Institute Genome Sequencing Center for Infectious Disease"/>
            <person name="Wu L."/>
            <person name="Ma J."/>
        </authorList>
    </citation>
    <scope>NUCLEOTIDE SEQUENCE [LARGE SCALE GENOMIC DNA]</scope>
    <source>
        <strain evidence="6">KCTC 23723</strain>
    </source>
</reference>
<comment type="caution">
    <text evidence="5">The sequence shown here is derived from an EMBL/GenBank/DDBJ whole genome shotgun (WGS) entry which is preliminary data.</text>
</comment>
<dbReference type="EC" id="2.7.7.65" evidence="1"/>
<feature type="transmembrane region" description="Helical" evidence="3">
    <location>
        <begin position="27"/>
        <end position="46"/>
    </location>
</feature>
<feature type="transmembrane region" description="Helical" evidence="3">
    <location>
        <begin position="53"/>
        <end position="69"/>
    </location>
</feature>
<dbReference type="InterPro" id="IPR000160">
    <property type="entry name" value="GGDEF_dom"/>
</dbReference>
<feature type="transmembrane region" description="Helical" evidence="3">
    <location>
        <begin position="156"/>
        <end position="175"/>
    </location>
</feature>
<dbReference type="NCBIfam" id="TIGR00254">
    <property type="entry name" value="GGDEF"/>
    <property type="match status" value="1"/>
</dbReference>
<evidence type="ECO:0000259" key="4">
    <source>
        <dbReference type="PROSITE" id="PS50887"/>
    </source>
</evidence>
<comment type="catalytic activity">
    <reaction evidence="2">
        <text>2 GTP = 3',3'-c-di-GMP + 2 diphosphate</text>
        <dbReference type="Rhea" id="RHEA:24898"/>
        <dbReference type="ChEBI" id="CHEBI:33019"/>
        <dbReference type="ChEBI" id="CHEBI:37565"/>
        <dbReference type="ChEBI" id="CHEBI:58805"/>
        <dbReference type="EC" id="2.7.7.65"/>
    </reaction>
</comment>
<evidence type="ECO:0000256" key="2">
    <source>
        <dbReference type="ARBA" id="ARBA00034247"/>
    </source>
</evidence>
<proteinExistence type="predicted"/>
<feature type="transmembrane region" description="Helical" evidence="3">
    <location>
        <begin position="113"/>
        <end position="136"/>
    </location>
</feature>
<dbReference type="PANTHER" id="PTHR45138">
    <property type="entry name" value="REGULATORY COMPONENTS OF SENSORY TRANSDUCTION SYSTEM"/>
    <property type="match status" value="1"/>
</dbReference>
<dbReference type="CDD" id="cd01949">
    <property type="entry name" value="GGDEF"/>
    <property type="match status" value="1"/>
</dbReference>
<dbReference type="InterPro" id="IPR050469">
    <property type="entry name" value="Diguanylate_Cyclase"/>
</dbReference>
<keyword evidence="3" id="KW-0472">Membrane</keyword>